<protein>
    <submittedName>
        <fullName evidence="1">Uncharacterized protein</fullName>
    </submittedName>
</protein>
<proteinExistence type="predicted"/>
<evidence type="ECO:0000313" key="1">
    <source>
        <dbReference type="EMBL" id="KKO10356.1"/>
    </source>
</evidence>
<name>A0A0F9VZC6_9ZZZZ</name>
<sequence length="82" mass="8894">MRFDYGQASRVADVAEHAPANSLYDKQVRFIEPSHWPDVALAMPTLTLMRSGSQGSVVSLLALATKAQVLIAQINASILARQ</sequence>
<dbReference type="EMBL" id="LAZR01000005">
    <property type="protein sequence ID" value="KKO10356.1"/>
    <property type="molecule type" value="Genomic_DNA"/>
</dbReference>
<dbReference type="AlphaFoldDB" id="A0A0F9VZC6"/>
<accession>A0A0F9VZC6</accession>
<gene>
    <name evidence="1" type="ORF">LCGC14_0028950</name>
</gene>
<comment type="caution">
    <text evidence="1">The sequence shown here is derived from an EMBL/GenBank/DDBJ whole genome shotgun (WGS) entry which is preliminary data.</text>
</comment>
<reference evidence="1" key="1">
    <citation type="journal article" date="2015" name="Nature">
        <title>Complex archaea that bridge the gap between prokaryotes and eukaryotes.</title>
        <authorList>
            <person name="Spang A."/>
            <person name="Saw J.H."/>
            <person name="Jorgensen S.L."/>
            <person name="Zaremba-Niedzwiedzka K."/>
            <person name="Martijn J."/>
            <person name="Lind A.E."/>
            <person name="van Eijk R."/>
            <person name="Schleper C."/>
            <person name="Guy L."/>
            <person name="Ettema T.J."/>
        </authorList>
    </citation>
    <scope>NUCLEOTIDE SEQUENCE</scope>
</reference>
<organism evidence="1">
    <name type="scientific">marine sediment metagenome</name>
    <dbReference type="NCBI Taxonomy" id="412755"/>
    <lineage>
        <taxon>unclassified sequences</taxon>
        <taxon>metagenomes</taxon>
        <taxon>ecological metagenomes</taxon>
    </lineage>
</organism>